<protein>
    <submittedName>
        <fullName evidence="1">Uncharacterized protein</fullName>
    </submittedName>
</protein>
<gene>
    <name evidence="1" type="ORF">SACS_1180</name>
</gene>
<dbReference type="Proteomes" id="UP000027590">
    <property type="component" value="Unassembled WGS sequence"/>
</dbReference>
<accession>A0A7U7G6C0</accession>
<proteinExistence type="predicted"/>
<sequence>MSVAKYNRNGNGKYREFRKMLPEKIEPYYEYQSHRMISV</sequence>
<evidence type="ECO:0000313" key="2">
    <source>
        <dbReference type="Proteomes" id="UP000027590"/>
    </source>
</evidence>
<comment type="caution">
    <text evidence="1">The sequence shown here is derived from an EMBL/GenBank/DDBJ whole genome shotgun (WGS) entry which is preliminary data.</text>
</comment>
<name>A0A7U7G6C0_9PROT</name>
<reference evidence="1 2" key="1">
    <citation type="journal article" date="2014" name="Genome Biol. Evol.">
        <title>Acetic acid bacteria genomes reveal functional traits for adaptation to life in insect guts.</title>
        <authorList>
            <person name="Chouaia B."/>
            <person name="Gaiarsa S."/>
            <person name="Crotti E."/>
            <person name="Comandatore F."/>
            <person name="Degli Esposti M."/>
            <person name="Ricci I."/>
            <person name="Alma A."/>
            <person name="Favia G."/>
            <person name="Bandi C."/>
            <person name="Daffonchio D."/>
        </authorList>
    </citation>
    <scope>NUCLEOTIDE SEQUENCE [LARGE SCALE GENOMIC DNA]</scope>
    <source>
        <strain evidence="2">AM169</strain>
    </source>
</reference>
<dbReference type="AlphaFoldDB" id="A0A7U7G6C0"/>
<evidence type="ECO:0000313" key="1">
    <source>
        <dbReference type="EMBL" id="CDG33918.1"/>
    </source>
</evidence>
<dbReference type="EMBL" id="CBLY010000006">
    <property type="protein sequence ID" value="CDG33918.1"/>
    <property type="molecule type" value="Genomic_DNA"/>
</dbReference>
<organism evidence="1 2">
    <name type="scientific">Parasaccharibacter apium</name>
    <dbReference type="NCBI Taxonomy" id="1510841"/>
    <lineage>
        <taxon>Bacteria</taxon>
        <taxon>Pseudomonadati</taxon>
        <taxon>Pseudomonadota</taxon>
        <taxon>Alphaproteobacteria</taxon>
        <taxon>Acetobacterales</taxon>
        <taxon>Acetobacteraceae</taxon>
        <taxon>Parasaccharibacter</taxon>
    </lineage>
</organism>
<reference evidence="1 2" key="2">
    <citation type="journal article" date="2014" name="PLoS ONE">
        <title>Evolution of mitochondria reconstructed from the energy metabolism of living bacteria.</title>
        <authorList>
            <person name="Degli Esposti M."/>
            <person name="Chouaia B."/>
            <person name="Comandatore F."/>
            <person name="Crotti E."/>
            <person name="Sassera D."/>
            <person name="Lievens P.M."/>
            <person name="Daffonchio D."/>
            <person name="Bandi C."/>
        </authorList>
    </citation>
    <scope>NUCLEOTIDE SEQUENCE [LARGE SCALE GENOMIC DNA]</scope>
    <source>
        <strain evidence="2">AM169</strain>
    </source>
</reference>